<dbReference type="EMBL" id="BAAAQF010000021">
    <property type="protein sequence ID" value="GAA1689365.1"/>
    <property type="molecule type" value="Genomic_DNA"/>
</dbReference>
<evidence type="ECO:0000259" key="1">
    <source>
        <dbReference type="Pfam" id="PF22513"/>
    </source>
</evidence>
<evidence type="ECO:0000313" key="2">
    <source>
        <dbReference type="EMBL" id="GAA1689365.1"/>
    </source>
</evidence>
<feature type="domain" description="Antitoxin FitA-like ribbon-helix-helix" evidence="1">
    <location>
        <begin position="23"/>
        <end position="57"/>
    </location>
</feature>
<name>A0ABP4TK08_9ACTN</name>
<accession>A0ABP4TK08</accession>
<dbReference type="Proteomes" id="UP001499851">
    <property type="component" value="Unassembled WGS sequence"/>
</dbReference>
<proteinExistence type="predicted"/>
<dbReference type="SUPFAM" id="SSF47598">
    <property type="entry name" value="Ribbon-helix-helix"/>
    <property type="match status" value="1"/>
</dbReference>
<protein>
    <recommendedName>
        <fullName evidence="1">Antitoxin FitA-like ribbon-helix-helix domain-containing protein</fullName>
    </recommendedName>
</protein>
<dbReference type="Pfam" id="PF22513">
    <property type="entry name" value="FitA-like_RHH"/>
    <property type="match status" value="1"/>
</dbReference>
<sequence length="97" mass="11009">MSTLHKLNAFRIQSCYNALMTDLSVRNVSEDALARLRVRAAAKRQSLQAYVRDLIERDAYTLTIEEAALKAERVAMRNNVTTDDILEAIEAARQARQ</sequence>
<dbReference type="InterPro" id="IPR010985">
    <property type="entry name" value="Ribbon_hlx_hlx"/>
</dbReference>
<dbReference type="InterPro" id="IPR053853">
    <property type="entry name" value="FitA-like_RHH"/>
</dbReference>
<reference evidence="3" key="1">
    <citation type="journal article" date="2019" name="Int. J. Syst. Evol. Microbiol.">
        <title>The Global Catalogue of Microorganisms (GCM) 10K type strain sequencing project: providing services to taxonomists for standard genome sequencing and annotation.</title>
        <authorList>
            <consortium name="The Broad Institute Genomics Platform"/>
            <consortium name="The Broad Institute Genome Sequencing Center for Infectious Disease"/>
            <person name="Wu L."/>
            <person name="Ma J."/>
        </authorList>
    </citation>
    <scope>NUCLEOTIDE SEQUENCE [LARGE SCALE GENOMIC DNA]</scope>
    <source>
        <strain evidence="3">JCM 16001</strain>
    </source>
</reference>
<gene>
    <name evidence="2" type="ORF">GCM10009830_41210</name>
</gene>
<comment type="caution">
    <text evidence="2">The sequence shown here is derived from an EMBL/GenBank/DDBJ whole genome shotgun (WGS) entry which is preliminary data.</text>
</comment>
<keyword evidence="3" id="KW-1185">Reference proteome</keyword>
<evidence type="ECO:0000313" key="3">
    <source>
        <dbReference type="Proteomes" id="UP001499851"/>
    </source>
</evidence>
<organism evidence="2 3">
    <name type="scientific">Glycomyces endophyticus</name>
    <dbReference type="NCBI Taxonomy" id="480996"/>
    <lineage>
        <taxon>Bacteria</taxon>
        <taxon>Bacillati</taxon>
        <taxon>Actinomycetota</taxon>
        <taxon>Actinomycetes</taxon>
        <taxon>Glycomycetales</taxon>
        <taxon>Glycomycetaceae</taxon>
        <taxon>Glycomyces</taxon>
    </lineage>
</organism>